<dbReference type="EMBL" id="FCOA02000068">
    <property type="protein sequence ID" value="SAK98322.1"/>
    <property type="molecule type" value="Genomic_DNA"/>
</dbReference>
<keyword evidence="5" id="KW-1185">Reference proteome</keyword>
<dbReference type="Pfam" id="PF02734">
    <property type="entry name" value="Dak2"/>
    <property type="match status" value="1"/>
</dbReference>
<sequence length="222" mass="23191">MNGAKVSSLVVAAHAAVERNKDEIASLDQAIGDGDHVFNLLRGFGAVAALVGTIEQLPLHAALKLSSQKVLSTVGGSSGPLFASLLLGMSKSLASDADSEITTDKVADAFAAGVSEMQRWGKTGTGSKTMMDVLIPVMQEFMKLAQSGASARQILVSLPKVATDGCQATKDMVATKGRASFMGERSKGHIDPGARSCEVMIRAVCEQILSDATESKNEEVHE</sequence>
<dbReference type="OrthoDB" id="9800291at2"/>
<comment type="caution">
    <text evidence="4">The sequence shown here is derived from an EMBL/GenBank/DDBJ whole genome shotgun (WGS) entry which is preliminary data.</text>
</comment>
<keyword evidence="1" id="KW-0808">Transferase</keyword>
<gene>
    <name evidence="4" type="ORF">AWB79_07583</name>
</gene>
<reference evidence="4" key="1">
    <citation type="submission" date="2016-01" db="EMBL/GenBank/DDBJ databases">
        <authorList>
            <person name="Peeters C."/>
        </authorList>
    </citation>
    <scope>NUCLEOTIDE SEQUENCE</scope>
    <source>
        <strain evidence="4">LMG 29322</strain>
    </source>
</reference>
<keyword evidence="2 4" id="KW-0418">Kinase</keyword>
<dbReference type="PANTHER" id="PTHR28629">
    <property type="entry name" value="TRIOKINASE/FMN CYCLASE"/>
    <property type="match status" value="1"/>
</dbReference>
<dbReference type="NCBIfam" id="TIGR02365">
    <property type="entry name" value="dha_L_ycgS"/>
    <property type="match status" value="1"/>
</dbReference>
<evidence type="ECO:0000256" key="2">
    <source>
        <dbReference type="ARBA" id="ARBA00022777"/>
    </source>
</evidence>
<evidence type="ECO:0000256" key="1">
    <source>
        <dbReference type="ARBA" id="ARBA00022679"/>
    </source>
</evidence>
<dbReference type="SUPFAM" id="SSF101473">
    <property type="entry name" value="DhaL-like"/>
    <property type="match status" value="1"/>
</dbReference>
<dbReference type="AlphaFoldDB" id="A0A158DUM1"/>
<dbReference type="STRING" id="1777140.AWB79_07583"/>
<dbReference type="InterPro" id="IPR050861">
    <property type="entry name" value="Dihydroxyacetone_Kinase"/>
</dbReference>
<dbReference type="InterPro" id="IPR012737">
    <property type="entry name" value="DhaK_L_YcgS"/>
</dbReference>
<feature type="domain" description="DhaL" evidence="3">
    <location>
        <begin position="4"/>
        <end position="206"/>
    </location>
</feature>
<dbReference type="PANTHER" id="PTHR28629:SF4">
    <property type="entry name" value="TRIOKINASE_FMN CYCLASE"/>
    <property type="match status" value="1"/>
</dbReference>
<dbReference type="FunFam" id="1.25.40.340:FF:000002">
    <property type="entry name" value="Dihydroxyacetone kinase, L subunit"/>
    <property type="match status" value="1"/>
</dbReference>
<dbReference type="GO" id="GO:0019563">
    <property type="term" value="P:glycerol catabolic process"/>
    <property type="evidence" value="ECO:0007669"/>
    <property type="project" value="TreeGrafter"/>
</dbReference>
<evidence type="ECO:0000313" key="5">
    <source>
        <dbReference type="Proteomes" id="UP000054851"/>
    </source>
</evidence>
<evidence type="ECO:0000313" key="4">
    <source>
        <dbReference type="EMBL" id="SAK98322.1"/>
    </source>
</evidence>
<dbReference type="Proteomes" id="UP000054851">
    <property type="component" value="Unassembled WGS sequence"/>
</dbReference>
<name>A0A158DUM1_9BURK</name>
<dbReference type="GO" id="GO:0004371">
    <property type="term" value="F:glycerone kinase activity"/>
    <property type="evidence" value="ECO:0007669"/>
    <property type="project" value="InterPro"/>
</dbReference>
<evidence type="ECO:0000259" key="3">
    <source>
        <dbReference type="PROSITE" id="PS51480"/>
    </source>
</evidence>
<dbReference type="SMART" id="SM01120">
    <property type="entry name" value="Dak2"/>
    <property type="match status" value="1"/>
</dbReference>
<dbReference type="RefSeq" id="WP_061172572.1">
    <property type="nucleotide sequence ID" value="NZ_FCOA02000068.1"/>
</dbReference>
<dbReference type="GO" id="GO:0005829">
    <property type="term" value="C:cytosol"/>
    <property type="evidence" value="ECO:0007669"/>
    <property type="project" value="TreeGrafter"/>
</dbReference>
<proteinExistence type="predicted"/>
<dbReference type="PROSITE" id="PS51480">
    <property type="entry name" value="DHAL"/>
    <property type="match status" value="1"/>
</dbReference>
<dbReference type="InterPro" id="IPR004007">
    <property type="entry name" value="DhaL_dom"/>
</dbReference>
<dbReference type="InterPro" id="IPR036117">
    <property type="entry name" value="DhaL_dom_sf"/>
</dbReference>
<organism evidence="4 5">
    <name type="scientific">Caballeronia hypogeia</name>
    <dbReference type="NCBI Taxonomy" id="1777140"/>
    <lineage>
        <taxon>Bacteria</taxon>
        <taxon>Pseudomonadati</taxon>
        <taxon>Pseudomonadota</taxon>
        <taxon>Betaproteobacteria</taxon>
        <taxon>Burkholderiales</taxon>
        <taxon>Burkholderiaceae</taxon>
        <taxon>Caballeronia</taxon>
    </lineage>
</organism>
<protein>
    <submittedName>
        <fullName evidence="4">Kinase</fullName>
    </submittedName>
</protein>
<dbReference type="Gene3D" id="1.25.40.340">
    <property type="match status" value="1"/>
</dbReference>
<accession>A0A158DUM1</accession>